<dbReference type="Gene3D" id="1.10.150.80">
    <property type="entry name" value="HRDC domain"/>
    <property type="match status" value="2"/>
</dbReference>
<dbReference type="InterPro" id="IPR002562">
    <property type="entry name" value="3'-5'_exonuclease_dom"/>
</dbReference>
<dbReference type="SMART" id="SM00474">
    <property type="entry name" value="35EXOc"/>
    <property type="match status" value="1"/>
</dbReference>
<keyword evidence="4 6" id="KW-0378">Hydrolase</keyword>
<dbReference type="CDD" id="cd06142">
    <property type="entry name" value="RNaseD_exo"/>
    <property type="match status" value="1"/>
</dbReference>
<evidence type="ECO:0000256" key="3">
    <source>
        <dbReference type="ARBA" id="ARBA00022722"/>
    </source>
</evidence>
<dbReference type="GO" id="GO:0000166">
    <property type="term" value="F:nucleotide binding"/>
    <property type="evidence" value="ECO:0007669"/>
    <property type="project" value="InterPro"/>
</dbReference>
<keyword evidence="5 6" id="KW-0269">Exonuclease</keyword>
<comment type="caution">
    <text evidence="8">The sequence shown here is derived from an EMBL/GenBank/DDBJ whole genome shotgun (WGS) entry which is preliminary data.</text>
</comment>
<dbReference type="Pfam" id="PF01612">
    <property type="entry name" value="DNA_pol_A_exo1"/>
    <property type="match status" value="1"/>
</dbReference>
<dbReference type="NCBIfam" id="TIGR01388">
    <property type="entry name" value="rnd"/>
    <property type="match status" value="1"/>
</dbReference>
<evidence type="ECO:0000256" key="4">
    <source>
        <dbReference type="ARBA" id="ARBA00022801"/>
    </source>
</evidence>
<dbReference type="GO" id="GO:0005737">
    <property type="term" value="C:cytoplasm"/>
    <property type="evidence" value="ECO:0007669"/>
    <property type="project" value="UniProtKB-SubCell"/>
</dbReference>
<dbReference type="RefSeq" id="WP_008043921.1">
    <property type="nucleotide sequence ID" value="NZ_CH724150.1"/>
</dbReference>
<sequence length="380" mass="43650">MTDQFQWIDNNAALAQVADEWAAASVIALDTEFVRTDSFYAHLGLIQVGIEDQVWLIDPLQINDWAPLVRVLSDPAIVKVLHALSEDAEVLAHHLGVELQNVFDTQIAAGFLGHPVQMSYARLVEAICDVELPKEATRSDWLQRPLADEQCFYAAADVLWLYRVYQHCAAQLKEQNRYAWVAEDSQRMVSNNRPVPPQSYYQKLRGAWKLKGERLLVLQLLCEWRENLARATNSNRGRILQDKDLITLAEKMPTSRSMLQKQVNIPSRKIRLYGDELIAMIERARDSRREDWPERIDSPLPADQAQLLKDVRQVVNTVAEQLNLPAEILARRKSLEAWLRSGARTGDYEVPDIFTGWRQEFLVDPISQCIRTQWEATHET</sequence>
<dbReference type="Gene3D" id="3.30.420.10">
    <property type="entry name" value="Ribonuclease H-like superfamily/Ribonuclease H"/>
    <property type="match status" value="1"/>
</dbReference>
<comment type="similarity">
    <text evidence="6">Belongs to the RNase D family.</text>
</comment>
<dbReference type="Pfam" id="PF00570">
    <property type="entry name" value="HRDC"/>
    <property type="match status" value="1"/>
</dbReference>
<dbReference type="Proteomes" id="UP000005953">
    <property type="component" value="Unassembled WGS sequence"/>
</dbReference>
<dbReference type="InterPro" id="IPR036397">
    <property type="entry name" value="RNaseH_sf"/>
</dbReference>
<dbReference type="SUPFAM" id="SSF53098">
    <property type="entry name" value="Ribonuclease H-like"/>
    <property type="match status" value="1"/>
</dbReference>
<comment type="subcellular location">
    <subcellularLocation>
        <location evidence="6">Cytoplasm</location>
    </subcellularLocation>
</comment>
<dbReference type="SMART" id="SM00341">
    <property type="entry name" value="HRDC"/>
    <property type="match status" value="1"/>
</dbReference>
<dbReference type="PANTHER" id="PTHR47649">
    <property type="entry name" value="RIBONUCLEASE D"/>
    <property type="match status" value="1"/>
</dbReference>
<gene>
    <name evidence="6" type="primary">rnd</name>
    <name evidence="8" type="ORF">MED297_17537</name>
</gene>
<evidence type="ECO:0000259" key="7">
    <source>
        <dbReference type="PROSITE" id="PS50967"/>
    </source>
</evidence>
<dbReference type="InterPro" id="IPR002121">
    <property type="entry name" value="HRDC_dom"/>
</dbReference>
<dbReference type="InterPro" id="IPR051086">
    <property type="entry name" value="RNase_D-like"/>
</dbReference>
<comment type="catalytic activity">
    <reaction evidence="6">
        <text>Exonucleolytic cleavage that removes extra residues from the 3'-terminus of tRNA to produce 5'-mononucleotides.</text>
        <dbReference type="EC" id="3.1.13.5"/>
    </reaction>
</comment>
<dbReference type="GO" id="GO:0008408">
    <property type="term" value="F:3'-5' exonuclease activity"/>
    <property type="evidence" value="ECO:0007669"/>
    <property type="project" value="InterPro"/>
</dbReference>
<evidence type="ECO:0000313" key="9">
    <source>
        <dbReference type="Proteomes" id="UP000005953"/>
    </source>
</evidence>
<evidence type="ECO:0000256" key="5">
    <source>
        <dbReference type="ARBA" id="ARBA00022839"/>
    </source>
</evidence>
<keyword evidence="1 6" id="KW-0963">Cytoplasm</keyword>
<organism evidence="8 9">
    <name type="scientific">Reinekea blandensis MED297</name>
    <dbReference type="NCBI Taxonomy" id="314283"/>
    <lineage>
        <taxon>Bacteria</taxon>
        <taxon>Pseudomonadati</taxon>
        <taxon>Pseudomonadota</taxon>
        <taxon>Gammaproteobacteria</taxon>
        <taxon>Oceanospirillales</taxon>
        <taxon>Saccharospirillaceae</taxon>
        <taxon>Reinekea</taxon>
    </lineage>
</organism>
<dbReference type="InterPro" id="IPR048579">
    <property type="entry name" value="RNAseD_HRDC_C"/>
</dbReference>
<evidence type="ECO:0000313" key="8">
    <source>
        <dbReference type="EMBL" id="EAR07635.1"/>
    </source>
</evidence>
<dbReference type="InterPro" id="IPR010997">
    <property type="entry name" value="HRDC-like_sf"/>
</dbReference>
<feature type="domain" description="HRDC" evidence="7">
    <location>
        <begin position="211"/>
        <end position="291"/>
    </location>
</feature>
<dbReference type="InterPro" id="IPR044876">
    <property type="entry name" value="HRDC_dom_sf"/>
</dbReference>
<accession>A4BJR0</accession>
<dbReference type="InterPro" id="IPR012337">
    <property type="entry name" value="RNaseH-like_sf"/>
</dbReference>
<evidence type="ECO:0000256" key="6">
    <source>
        <dbReference type="HAMAP-Rule" id="MF_01899"/>
    </source>
</evidence>
<dbReference type="EMBL" id="AAOE01000036">
    <property type="protein sequence ID" value="EAR07635.1"/>
    <property type="molecule type" value="Genomic_DNA"/>
</dbReference>
<dbReference type="STRING" id="314283.MED297_17537"/>
<evidence type="ECO:0000256" key="2">
    <source>
        <dbReference type="ARBA" id="ARBA00022694"/>
    </source>
</evidence>
<dbReference type="HOGENOM" id="CLU_042387_0_0_6"/>
<keyword evidence="2 6" id="KW-0819">tRNA processing</keyword>
<proteinExistence type="inferred from homology"/>
<dbReference type="HAMAP" id="MF_01899">
    <property type="entry name" value="RNase_D"/>
    <property type="match status" value="1"/>
</dbReference>
<keyword evidence="3 6" id="KW-0540">Nuclease</keyword>
<dbReference type="GO" id="GO:0033890">
    <property type="term" value="F:ribonuclease D activity"/>
    <property type="evidence" value="ECO:0007669"/>
    <property type="project" value="UniProtKB-UniRule"/>
</dbReference>
<dbReference type="OrthoDB" id="9800549at2"/>
<dbReference type="SUPFAM" id="SSF47819">
    <property type="entry name" value="HRDC-like"/>
    <property type="match status" value="2"/>
</dbReference>
<dbReference type="Pfam" id="PF21293">
    <property type="entry name" value="RNAseD_HRDC_C"/>
    <property type="match status" value="1"/>
</dbReference>
<evidence type="ECO:0000256" key="1">
    <source>
        <dbReference type="ARBA" id="ARBA00022490"/>
    </source>
</evidence>
<dbReference type="PANTHER" id="PTHR47649:SF1">
    <property type="entry name" value="RIBONUCLEASE D"/>
    <property type="match status" value="1"/>
</dbReference>
<dbReference type="GO" id="GO:0042780">
    <property type="term" value="P:tRNA 3'-end processing"/>
    <property type="evidence" value="ECO:0007669"/>
    <property type="project" value="UniProtKB-UniRule"/>
</dbReference>
<reference evidence="8 9" key="1">
    <citation type="submission" date="2006-02" db="EMBL/GenBank/DDBJ databases">
        <authorList>
            <person name="Pinhassi J."/>
            <person name="Pedros-Alio C."/>
            <person name="Ferriera S."/>
            <person name="Johnson J."/>
            <person name="Kravitz S."/>
            <person name="Halpern A."/>
            <person name="Remington K."/>
            <person name="Beeson K."/>
            <person name="Tran B."/>
            <person name="Rogers Y.-H."/>
            <person name="Friedman R."/>
            <person name="Venter J.C."/>
        </authorList>
    </citation>
    <scope>NUCLEOTIDE SEQUENCE [LARGE SCALE GENOMIC DNA]</scope>
    <source>
        <strain evidence="8 9">MED297</strain>
    </source>
</reference>
<comment type="function">
    <text evidence="6">Exonuclease involved in the 3' processing of various precursor tRNAs. Initiates hydrolysis at the 3'-terminus of an RNA molecule and releases 5'-mononucleotides.</text>
</comment>
<dbReference type="EC" id="3.1.13.5" evidence="6"/>
<name>A4BJR0_9GAMM</name>
<dbReference type="GO" id="GO:0003676">
    <property type="term" value="F:nucleic acid binding"/>
    <property type="evidence" value="ECO:0007669"/>
    <property type="project" value="InterPro"/>
</dbReference>
<comment type="cofactor">
    <cofactor evidence="6">
        <name>a divalent metal cation</name>
        <dbReference type="ChEBI" id="CHEBI:60240"/>
    </cofactor>
</comment>
<keyword evidence="9" id="KW-1185">Reference proteome</keyword>
<dbReference type="InterPro" id="IPR006292">
    <property type="entry name" value="RNase_D"/>
</dbReference>
<dbReference type="AlphaFoldDB" id="A4BJR0"/>
<dbReference type="PROSITE" id="PS50967">
    <property type="entry name" value="HRDC"/>
    <property type="match status" value="1"/>
</dbReference>
<protein>
    <recommendedName>
        <fullName evidence="6">Ribonuclease D</fullName>
        <shortName evidence="6">RNase D</shortName>
        <ecNumber evidence="6">3.1.13.5</ecNumber>
    </recommendedName>
</protein>